<evidence type="ECO:0000259" key="1">
    <source>
        <dbReference type="Pfam" id="PF20149"/>
    </source>
</evidence>
<protein>
    <recommendedName>
        <fullName evidence="1">DUF6532 domain-containing protein</fullName>
    </recommendedName>
</protein>
<evidence type="ECO:0000313" key="3">
    <source>
        <dbReference type="Proteomes" id="UP000683000"/>
    </source>
</evidence>
<dbReference type="Proteomes" id="UP000683000">
    <property type="component" value="Unassembled WGS sequence"/>
</dbReference>
<dbReference type="OrthoDB" id="2665362at2759"/>
<gene>
    <name evidence="2" type="ORF">JVT61DRAFT_14897</name>
</gene>
<keyword evidence="3" id="KW-1185">Reference proteome</keyword>
<sequence>MLAMKVFIEHQRNATITRTDKSVKWSRCTVPSMRTTGGEMNVKDRASSKWPRRRQKLQPTTRNYYIIPGSGDHFSTLPRLACVFILLPKMHSRSSRWPLVVNASRFFMRSWLTTASRSGNWNLLFNDTQTFHSDLKKEVAKNLRVNYNIQPLPNAVKENEQQTEIKKQANKLLSTAAYLWGDGKASNFAHLGLQRPCLSFFYSNSKKVLHQFPEFQPHVPYKALALVAAIVYGLLDALRKYGDDKLAFENTSWSTIQDAQQEFLQRLDELCAHEYHGPKLNAMLEDWAKLGMMGYKTNVSVTTCARNEFAMVLD</sequence>
<dbReference type="AlphaFoldDB" id="A0A8I2YCL6"/>
<dbReference type="EMBL" id="JAGFBS010000083">
    <property type="protein sequence ID" value="KAG6369414.1"/>
    <property type="molecule type" value="Genomic_DNA"/>
</dbReference>
<evidence type="ECO:0000313" key="2">
    <source>
        <dbReference type="EMBL" id="KAG6369414.1"/>
    </source>
</evidence>
<name>A0A8I2YCL6_9AGAM</name>
<dbReference type="Pfam" id="PF20149">
    <property type="entry name" value="DUF6532"/>
    <property type="match status" value="1"/>
</dbReference>
<dbReference type="InterPro" id="IPR045341">
    <property type="entry name" value="DUF6532"/>
</dbReference>
<feature type="domain" description="DUF6532" evidence="1">
    <location>
        <begin position="122"/>
        <end position="266"/>
    </location>
</feature>
<organism evidence="2 3">
    <name type="scientific">Boletus reticuloceps</name>
    <dbReference type="NCBI Taxonomy" id="495285"/>
    <lineage>
        <taxon>Eukaryota</taxon>
        <taxon>Fungi</taxon>
        <taxon>Dikarya</taxon>
        <taxon>Basidiomycota</taxon>
        <taxon>Agaricomycotina</taxon>
        <taxon>Agaricomycetes</taxon>
        <taxon>Agaricomycetidae</taxon>
        <taxon>Boletales</taxon>
        <taxon>Boletineae</taxon>
        <taxon>Boletaceae</taxon>
        <taxon>Boletoideae</taxon>
        <taxon>Boletus</taxon>
    </lineage>
</organism>
<comment type="caution">
    <text evidence="2">The sequence shown here is derived from an EMBL/GenBank/DDBJ whole genome shotgun (WGS) entry which is preliminary data.</text>
</comment>
<reference evidence="2" key="1">
    <citation type="submission" date="2021-03" db="EMBL/GenBank/DDBJ databases">
        <title>Evolutionary innovations through gain and loss of genes in the ectomycorrhizal Boletales.</title>
        <authorList>
            <person name="Wu G."/>
            <person name="Miyauchi S."/>
            <person name="Morin E."/>
            <person name="Yang Z.-L."/>
            <person name="Xu J."/>
            <person name="Martin F.M."/>
        </authorList>
    </citation>
    <scope>NUCLEOTIDE SEQUENCE</scope>
    <source>
        <strain evidence="2">BR01</strain>
    </source>
</reference>
<proteinExistence type="predicted"/>
<accession>A0A8I2YCL6</accession>